<evidence type="ECO:0000256" key="2">
    <source>
        <dbReference type="ARBA" id="ARBA00001966"/>
    </source>
</evidence>
<dbReference type="Proteomes" id="UP000321685">
    <property type="component" value="Unassembled WGS sequence"/>
</dbReference>
<keyword evidence="6" id="KW-0004">4Fe-4S</keyword>
<evidence type="ECO:0000256" key="7">
    <source>
        <dbReference type="ARBA" id="ARBA00022490"/>
    </source>
</evidence>
<dbReference type="SUPFAM" id="SSF55874">
    <property type="entry name" value="ATPase domain of HSP90 chaperone/DNA topoisomerase II/histidine kinase"/>
    <property type="match status" value="1"/>
</dbReference>
<dbReference type="RefSeq" id="WP_147105400.1">
    <property type="nucleotide sequence ID" value="NZ_BJVJ01000015.1"/>
</dbReference>
<evidence type="ECO:0000256" key="17">
    <source>
        <dbReference type="ARBA" id="ARBA00024827"/>
    </source>
</evidence>
<keyword evidence="15" id="KW-0902">Two-component regulatory system</keyword>
<evidence type="ECO:0000256" key="10">
    <source>
        <dbReference type="ARBA" id="ARBA00022723"/>
    </source>
</evidence>
<feature type="transmembrane region" description="Helical" evidence="19">
    <location>
        <begin position="112"/>
        <end position="130"/>
    </location>
</feature>
<dbReference type="PROSITE" id="PS50109">
    <property type="entry name" value="HIS_KIN"/>
    <property type="match status" value="1"/>
</dbReference>
<evidence type="ECO:0000256" key="16">
    <source>
        <dbReference type="ARBA" id="ARBA00023014"/>
    </source>
</evidence>
<evidence type="ECO:0000256" key="6">
    <source>
        <dbReference type="ARBA" id="ARBA00022485"/>
    </source>
</evidence>
<dbReference type="GO" id="GO:0005524">
    <property type="term" value="F:ATP binding"/>
    <property type="evidence" value="ECO:0007669"/>
    <property type="project" value="UniProtKB-KW"/>
</dbReference>
<evidence type="ECO:0000256" key="9">
    <source>
        <dbReference type="ARBA" id="ARBA00022679"/>
    </source>
</evidence>
<dbReference type="EC" id="2.7.13.3" evidence="4"/>
<proteinExistence type="predicted"/>
<evidence type="ECO:0000313" key="22">
    <source>
        <dbReference type="Proteomes" id="UP000321685"/>
    </source>
</evidence>
<evidence type="ECO:0000256" key="13">
    <source>
        <dbReference type="ARBA" id="ARBA00022840"/>
    </source>
</evidence>
<evidence type="ECO:0000256" key="15">
    <source>
        <dbReference type="ARBA" id="ARBA00023012"/>
    </source>
</evidence>
<protein>
    <recommendedName>
        <fullName evidence="5">Oxygen sensor histidine kinase NreB</fullName>
        <ecNumber evidence="4">2.7.13.3</ecNumber>
    </recommendedName>
    <alternativeName>
        <fullName evidence="18">Nitrogen regulation protein B</fullName>
    </alternativeName>
</protein>
<feature type="transmembrane region" description="Helical" evidence="19">
    <location>
        <begin position="185"/>
        <end position="209"/>
    </location>
</feature>
<comment type="catalytic activity">
    <reaction evidence="1">
        <text>ATP + protein L-histidine = ADP + protein N-phospho-L-histidine.</text>
        <dbReference type="EC" id="2.7.13.3"/>
    </reaction>
</comment>
<dbReference type="GO" id="GO:0046983">
    <property type="term" value="F:protein dimerization activity"/>
    <property type="evidence" value="ECO:0007669"/>
    <property type="project" value="InterPro"/>
</dbReference>
<keyword evidence="19" id="KW-1133">Transmembrane helix</keyword>
<evidence type="ECO:0000313" key="21">
    <source>
        <dbReference type="EMBL" id="GEL23046.1"/>
    </source>
</evidence>
<reference evidence="21 22" key="1">
    <citation type="submission" date="2019-07" db="EMBL/GenBank/DDBJ databases">
        <title>Whole genome shotgun sequence of Pseudonocardia sulfidoxydans NBRC 16205.</title>
        <authorList>
            <person name="Hosoyama A."/>
            <person name="Uohara A."/>
            <person name="Ohji S."/>
            <person name="Ichikawa N."/>
        </authorList>
    </citation>
    <scope>NUCLEOTIDE SEQUENCE [LARGE SCALE GENOMIC DNA]</scope>
    <source>
        <strain evidence="21 22">NBRC 16205</strain>
    </source>
</reference>
<comment type="subcellular location">
    <subcellularLocation>
        <location evidence="3">Cytoplasm</location>
    </subcellularLocation>
</comment>
<keyword evidence="19" id="KW-0812">Transmembrane</keyword>
<dbReference type="GO" id="GO:0046872">
    <property type="term" value="F:metal ion binding"/>
    <property type="evidence" value="ECO:0007669"/>
    <property type="project" value="UniProtKB-KW"/>
</dbReference>
<dbReference type="InterPro" id="IPR011712">
    <property type="entry name" value="Sig_transdc_His_kin_sub3_dim/P"/>
</dbReference>
<dbReference type="GO" id="GO:0051539">
    <property type="term" value="F:4 iron, 4 sulfur cluster binding"/>
    <property type="evidence" value="ECO:0007669"/>
    <property type="project" value="UniProtKB-KW"/>
</dbReference>
<keyword evidence="11" id="KW-0547">Nucleotide-binding</keyword>
<evidence type="ECO:0000256" key="5">
    <source>
        <dbReference type="ARBA" id="ARBA00017322"/>
    </source>
</evidence>
<dbReference type="AlphaFoldDB" id="A0A511DE40"/>
<sequence length="683" mass="70788">MPSTAAVLALVVAAACVAGTVLVATAEIALVDVPRPPLLDVAAWASAAPGTALVIAGAVLTLRVPRHPMTWLLLLGGALTAASGFATGYALWSVVRHGGGWPGTGLATQLGARTGPLLNLIPPLVLLWFPDGRLPYRRWRPLVALSLTASAFAVLVLALAPWRLLGVAAPGVADAPIPLPLTDEVWAACLGVVPWLVATSPLVPAAVFLSRFRAADRQRQAQLRWMLLAAVLNLLLMAVPALVGPGWATDLAFVLSMVALAAAVLVAVTRFRLYDIDRLLGRLLVYGLLAAAIVGLDLAVFVGTSAALGDPVAAVVGAGAVAVAYAPLRSRIERLRARLLPGHAEPYAVISDLADRLERAGDQGTQLEEVARTVATAVGSPYVRVELGQQHAVTAVAEHGTPAASVVVLPFAYRDDVIGRLVLVPPTTAPPRARQQLLADVVRQAAAAVRLTAVSRELQRSREELVTRVAEERRRLRRDLHDGLGPTLAAAALKVQAAGNLAGRDLPAARAALTEVAGDLAGVLSDVRVLVHDLRPPALDRLGLDGAVRRLAARFGGGLEIEVRAVGIPAVLPAAVEEAAYHVVGEALANASRHARASRVCVTLSHDGAVGHLRVEVGDDGRGIPADAAEGVGLVTMRERAEELGGRCTVGPAPDGGTVVSALLPLRPAPRPTGDLVGGGTAR</sequence>
<dbReference type="Gene3D" id="3.30.565.10">
    <property type="entry name" value="Histidine kinase-like ATPase, C-terminal domain"/>
    <property type="match status" value="1"/>
</dbReference>
<keyword evidence="12" id="KW-0418">Kinase</keyword>
<feature type="transmembrane region" description="Helical" evidence="19">
    <location>
        <begin position="251"/>
        <end position="271"/>
    </location>
</feature>
<comment type="function">
    <text evidence="17">Member of the two-component regulatory system NreB/NreC involved in the control of dissimilatory nitrate/nitrite reduction in response to oxygen. NreB functions as a direct oxygen sensor histidine kinase which is autophosphorylated, in the absence of oxygen, probably at the conserved histidine residue, and transfers its phosphate group probably to a conserved aspartate residue of NreC. NreB/NreC activates the expression of the nitrate (narGHJI) and nitrite (nir) reductase operons, as well as the putative nitrate transporter gene narT.</text>
</comment>
<feature type="domain" description="Histidine kinase" evidence="20">
    <location>
        <begin position="582"/>
        <end position="668"/>
    </location>
</feature>
<dbReference type="PANTHER" id="PTHR24421:SF10">
    <property type="entry name" value="NITRATE_NITRITE SENSOR PROTEIN NARQ"/>
    <property type="match status" value="1"/>
</dbReference>
<dbReference type="InterPro" id="IPR036890">
    <property type="entry name" value="HATPase_C_sf"/>
</dbReference>
<keyword evidence="14" id="KW-0408">Iron</keyword>
<dbReference type="InterPro" id="IPR005467">
    <property type="entry name" value="His_kinase_dom"/>
</dbReference>
<evidence type="ECO:0000256" key="1">
    <source>
        <dbReference type="ARBA" id="ARBA00000085"/>
    </source>
</evidence>
<evidence type="ECO:0000259" key="20">
    <source>
        <dbReference type="PROSITE" id="PS50109"/>
    </source>
</evidence>
<dbReference type="PRINTS" id="PR00344">
    <property type="entry name" value="BCTRLSENSOR"/>
</dbReference>
<feature type="transmembrane region" description="Helical" evidence="19">
    <location>
        <begin position="142"/>
        <end position="165"/>
    </location>
</feature>
<evidence type="ECO:0000256" key="14">
    <source>
        <dbReference type="ARBA" id="ARBA00023004"/>
    </source>
</evidence>
<evidence type="ECO:0000256" key="4">
    <source>
        <dbReference type="ARBA" id="ARBA00012438"/>
    </source>
</evidence>
<evidence type="ECO:0000256" key="19">
    <source>
        <dbReference type="SAM" id="Phobius"/>
    </source>
</evidence>
<evidence type="ECO:0000256" key="12">
    <source>
        <dbReference type="ARBA" id="ARBA00022777"/>
    </source>
</evidence>
<dbReference type="GO" id="GO:0016020">
    <property type="term" value="C:membrane"/>
    <property type="evidence" value="ECO:0007669"/>
    <property type="project" value="InterPro"/>
</dbReference>
<keyword evidence="10" id="KW-0479">Metal-binding</keyword>
<keyword evidence="16" id="KW-0411">Iron-sulfur</keyword>
<feature type="transmembrane region" description="Helical" evidence="19">
    <location>
        <begin position="69"/>
        <end position="92"/>
    </location>
</feature>
<dbReference type="Pfam" id="PF02518">
    <property type="entry name" value="HATPase_c"/>
    <property type="match status" value="1"/>
</dbReference>
<gene>
    <name evidence="21" type="ORF">PSU4_20000</name>
</gene>
<evidence type="ECO:0000256" key="11">
    <source>
        <dbReference type="ARBA" id="ARBA00022741"/>
    </source>
</evidence>
<keyword evidence="8" id="KW-0597">Phosphoprotein</keyword>
<feature type="transmembrane region" description="Helical" evidence="19">
    <location>
        <begin position="283"/>
        <end position="302"/>
    </location>
</feature>
<dbReference type="InterPro" id="IPR004358">
    <property type="entry name" value="Sig_transdc_His_kin-like_C"/>
</dbReference>
<dbReference type="GO" id="GO:0000155">
    <property type="term" value="F:phosphorelay sensor kinase activity"/>
    <property type="evidence" value="ECO:0007669"/>
    <property type="project" value="InterPro"/>
</dbReference>
<keyword evidence="7" id="KW-0963">Cytoplasm</keyword>
<evidence type="ECO:0000256" key="8">
    <source>
        <dbReference type="ARBA" id="ARBA00022553"/>
    </source>
</evidence>
<dbReference type="EMBL" id="BJVJ01000015">
    <property type="protein sequence ID" value="GEL23046.1"/>
    <property type="molecule type" value="Genomic_DNA"/>
</dbReference>
<feature type="transmembrane region" description="Helical" evidence="19">
    <location>
        <begin position="221"/>
        <end position="239"/>
    </location>
</feature>
<evidence type="ECO:0000256" key="18">
    <source>
        <dbReference type="ARBA" id="ARBA00030800"/>
    </source>
</evidence>
<dbReference type="Gene3D" id="1.20.5.1930">
    <property type="match status" value="1"/>
</dbReference>
<dbReference type="Pfam" id="PF07730">
    <property type="entry name" value="HisKA_3"/>
    <property type="match status" value="1"/>
</dbReference>
<comment type="cofactor">
    <cofactor evidence="2">
        <name>[4Fe-4S] cluster</name>
        <dbReference type="ChEBI" id="CHEBI:49883"/>
    </cofactor>
</comment>
<comment type="caution">
    <text evidence="21">The sequence shown here is derived from an EMBL/GenBank/DDBJ whole genome shotgun (WGS) entry which is preliminary data.</text>
</comment>
<dbReference type="CDD" id="cd16917">
    <property type="entry name" value="HATPase_UhpB-NarQ-NarX-like"/>
    <property type="match status" value="1"/>
</dbReference>
<organism evidence="21 22">
    <name type="scientific">Pseudonocardia sulfidoxydans NBRC 16205</name>
    <dbReference type="NCBI Taxonomy" id="1223511"/>
    <lineage>
        <taxon>Bacteria</taxon>
        <taxon>Bacillati</taxon>
        <taxon>Actinomycetota</taxon>
        <taxon>Actinomycetes</taxon>
        <taxon>Pseudonocardiales</taxon>
        <taxon>Pseudonocardiaceae</taxon>
        <taxon>Pseudonocardia</taxon>
    </lineage>
</organism>
<feature type="transmembrane region" description="Helical" evidence="19">
    <location>
        <begin position="308"/>
        <end position="328"/>
    </location>
</feature>
<dbReference type="InterPro" id="IPR050482">
    <property type="entry name" value="Sensor_HK_TwoCompSys"/>
</dbReference>
<dbReference type="SMART" id="SM00387">
    <property type="entry name" value="HATPase_c"/>
    <property type="match status" value="1"/>
</dbReference>
<keyword evidence="13" id="KW-0067">ATP-binding</keyword>
<keyword evidence="19" id="KW-0472">Membrane</keyword>
<keyword evidence="9" id="KW-0808">Transferase</keyword>
<evidence type="ECO:0000256" key="3">
    <source>
        <dbReference type="ARBA" id="ARBA00004496"/>
    </source>
</evidence>
<keyword evidence="22" id="KW-1185">Reference proteome</keyword>
<accession>A0A511DE40</accession>
<name>A0A511DE40_9PSEU</name>
<dbReference type="PANTHER" id="PTHR24421">
    <property type="entry name" value="NITRATE/NITRITE SENSOR PROTEIN NARX-RELATED"/>
    <property type="match status" value="1"/>
</dbReference>
<dbReference type="OrthoDB" id="227596at2"/>
<dbReference type="GO" id="GO:0005737">
    <property type="term" value="C:cytoplasm"/>
    <property type="evidence" value="ECO:0007669"/>
    <property type="project" value="UniProtKB-SubCell"/>
</dbReference>
<dbReference type="InterPro" id="IPR003594">
    <property type="entry name" value="HATPase_dom"/>
</dbReference>
<feature type="transmembrane region" description="Helical" evidence="19">
    <location>
        <begin position="41"/>
        <end position="62"/>
    </location>
</feature>